<feature type="binding site" evidence="9">
    <location>
        <begin position="393"/>
        <end position="396"/>
    </location>
    <ligand>
        <name>GMP</name>
        <dbReference type="ChEBI" id="CHEBI:58115"/>
    </ligand>
</feature>
<comment type="caution">
    <text evidence="11">The sequence shown here is derived from an EMBL/GenBank/DDBJ whole genome shotgun (WGS) entry which is preliminary data.</text>
</comment>
<dbReference type="GO" id="GO:0030145">
    <property type="term" value="F:manganese ion binding"/>
    <property type="evidence" value="ECO:0007669"/>
    <property type="project" value="TreeGrafter"/>
</dbReference>
<feature type="binding site" evidence="10">
    <location>
        <position position="341"/>
    </location>
    <ligand>
        <name>Mn(2+)</name>
        <dbReference type="ChEBI" id="CHEBI:29035"/>
        <label>2</label>
    </ligand>
</feature>
<feature type="binding site" evidence="10">
    <location>
        <position position="249"/>
    </location>
    <ligand>
        <name>Mn(2+)</name>
        <dbReference type="ChEBI" id="CHEBI:29035"/>
        <label>2</label>
    </ligand>
</feature>
<dbReference type="InterPro" id="IPR052915">
    <property type="entry name" value="RtcB-like"/>
</dbReference>
<accession>A0AAW3A1E3</accession>
<dbReference type="GO" id="GO:0170057">
    <property type="term" value="F:RNA ligase (GTP) activity"/>
    <property type="evidence" value="ECO:0007669"/>
    <property type="project" value="UniProtKB-EC"/>
</dbReference>
<gene>
    <name evidence="11" type="ORF">Q4I30_006932</name>
</gene>
<dbReference type="InterPro" id="IPR036025">
    <property type="entry name" value="RtcB-like_sf"/>
</dbReference>
<evidence type="ECO:0000256" key="9">
    <source>
        <dbReference type="PIRSR" id="PIRSR601233-2"/>
    </source>
</evidence>
<keyword evidence="2 11" id="KW-0436">Ligase</keyword>
<dbReference type="GO" id="GO:0006396">
    <property type="term" value="P:RNA processing"/>
    <property type="evidence" value="ECO:0007669"/>
    <property type="project" value="InterPro"/>
</dbReference>
<feature type="binding site" evidence="9">
    <location>
        <begin position="417"/>
        <end position="420"/>
    </location>
    <ligand>
        <name>GMP</name>
        <dbReference type="ChEBI" id="CHEBI:58115"/>
    </ligand>
</feature>
<comment type="catalytic activity">
    <reaction evidence="7">
        <text>a 3'-end 3'-phospho-ribonucleotide-RNA + a 5'-end dephospho-ribonucleoside-RNA + GTP = a ribonucleotidyl-ribonucleotide-RNA + GMP + diphosphate</text>
        <dbReference type="Rhea" id="RHEA:68076"/>
        <dbReference type="Rhea" id="RHEA-COMP:10463"/>
        <dbReference type="Rhea" id="RHEA-COMP:13936"/>
        <dbReference type="Rhea" id="RHEA-COMP:17355"/>
        <dbReference type="ChEBI" id="CHEBI:33019"/>
        <dbReference type="ChEBI" id="CHEBI:37565"/>
        <dbReference type="ChEBI" id="CHEBI:58115"/>
        <dbReference type="ChEBI" id="CHEBI:83062"/>
        <dbReference type="ChEBI" id="CHEBI:138284"/>
        <dbReference type="ChEBI" id="CHEBI:173118"/>
        <dbReference type="EC" id="6.5.1.8"/>
    </reaction>
</comment>
<evidence type="ECO:0000256" key="4">
    <source>
        <dbReference type="ARBA" id="ARBA00022741"/>
    </source>
</evidence>
<dbReference type="EMBL" id="JBAMZL010000035">
    <property type="protein sequence ID" value="KAL0496035.1"/>
    <property type="molecule type" value="Genomic_DNA"/>
</dbReference>
<reference evidence="11 12" key="1">
    <citation type="submission" date="2024-02" db="EMBL/GenBank/DDBJ databases">
        <title>FIRST GENOME SEQUENCES OF Leishmania (Viannia) shawi, Leishmania (Viannia) lindenbergi AND Leishmania (Viannia) utingensis.</title>
        <authorList>
            <person name="Resadore F."/>
            <person name="Custodio M.G.F."/>
            <person name="Boite M.C."/>
            <person name="Cupolillo E."/>
            <person name="Ferreira G.E.M."/>
        </authorList>
    </citation>
    <scope>NUCLEOTIDE SEQUENCE [LARGE SCALE GENOMIC DNA]</scope>
    <source>
        <strain evidence="11 12">ITUB/BR/1977/M4964</strain>
    </source>
</reference>
<dbReference type="PANTHER" id="PTHR43749">
    <property type="entry name" value="RNA-SPLICING LIGASE RTCB"/>
    <property type="match status" value="1"/>
</dbReference>
<dbReference type="Pfam" id="PF01139">
    <property type="entry name" value="RtcB"/>
    <property type="match status" value="1"/>
</dbReference>
<dbReference type="EC" id="6.5.1.8" evidence="1"/>
<name>A0AAW3A1E3_9TRYP</name>
<evidence type="ECO:0000313" key="11">
    <source>
        <dbReference type="EMBL" id="KAL0496035.1"/>
    </source>
</evidence>
<sequence length="488" mass="53760">MMRILSRFLQRRRITEGDDAGLLHRLSLCASNLHEGRRHHVDVPLAARGASGTHSKYEVISDPSSAVEVRVWCKGVEVERTANEQLHRISRMSPHIIPAPVAVMPDVHAGIGCTVGLVLPTVHAIIPACVGVDIGCGMIAVETSLTAEDLPNTLEDLRLSIELAVPHGRTHGGCSAADAGSWRNGVPANVQQVWKKHLADDFQELCRRYAQVENTNNLNHLGTLGTGNHFIELCLDDQQPHKHVWVMLHSGSRGVGNRIGSVFIELAKKDMEARMIHLPDADLAYLDEGTAHFSDYTFAVEWAQTYAWWNRQLMLDAVLAAMRECIVTPFTTVQAAVNCHHNYVERIRIPIREQRQEDHAASTPGQETFREQDVWLTRKGATSARMGELAVIPGSMGACSYIVRGKGNAASYCSCSHGAGRRYSRGEARRRFTLADHETATLGIECRKDIGVLDETPAAYKSIDAVLAAQDDLVEVVTELRQVLCVKG</sequence>
<evidence type="ECO:0000256" key="7">
    <source>
        <dbReference type="ARBA" id="ARBA00047746"/>
    </source>
</evidence>
<dbReference type="AlphaFoldDB" id="A0AAW3A1E3"/>
<dbReference type="Proteomes" id="UP001482455">
    <property type="component" value="Unassembled WGS sequence"/>
</dbReference>
<evidence type="ECO:0000256" key="2">
    <source>
        <dbReference type="ARBA" id="ARBA00022598"/>
    </source>
</evidence>
<feature type="binding site" evidence="9">
    <location>
        <begin position="228"/>
        <end position="232"/>
    </location>
    <ligand>
        <name>GMP</name>
        <dbReference type="ChEBI" id="CHEBI:58115"/>
    </ligand>
</feature>
<dbReference type="GO" id="GO:0006281">
    <property type="term" value="P:DNA repair"/>
    <property type="evidence" value="ECO:0007669"/>
    <property type="project" value="TreeGrafter"/>
</dbReference>
<keyword evidence="5 9" id="KW-0342">GTP-binding</keyword>
<evidence type="ECO:0000256" key="5">
    <source>
        <dbReference type="ARBA" id="ARBA00023134"/>
    </source>
</evidence>
<keyword evidence="6 10" id="KW-0464">Manganese</keyword>
<dbReference type="PANTHER" id="PTHR43749:SF2">
    <property type="entry name" value="RNA-SPLICING LIGASE RTCB"/>
    <property type="match status" value="1"/>
</dbReference>
<evidence type="ECO:0000313" key="12">
    <source>
        <dbReference type="Proteomes" id="UP001482455"/>
    </source>
</evidence>
<keyword evidence="3 10" id="KW-0479">Metal-binding</keyword>
<feature type="active site" description="GMP-histidine intermediate" evidence="8">
    <location>
        <position position="417"/>
    </location>
</feature>
<keyword evidence="12" id="KW-1185">Reference proteome</keyword>
<keyword evidence="4 9" id="KW-0547">Nucleotide-binding</keyword>
<dbReference type="Gene3D" id="3.90.1860.10">
    <property type="entry name" value="tRNA-splicing ligase RtcB"/>
    <property type="match status" value="1"/>
</dbReference>
<proteinExistence type="predicted"/>
<evidence type="ECO:0000256" key="10">
    <source>
        <dbReference type="PIRSR" id="PIRSR601233-3"/>
    </source>
</evidence>
<evidence type="ECO:0000256" key="3">
    <source>
        <dbReference type="ARBA" id="ARBA00022723"/>
    </source>
</evidence>
<feature type="binding site" evidence="9">
    <location>
        <position position="487"/>
    </location>
    <ligand>
        <name>GMP</name>
        <dbReference type="ChEBI" id="CHEBI:58115"/>
    </ligand>
</feature>
<dbReference type="GO" id="GO:0005525">
    <property type="term" value="F:GTP binding"/>
    <property type="evidence" value="ECO:0007669"/>
    <property type="project" value="UniProtKB-KW"/>
</dbReference>
<feature type="binding site" evidence="10">
    <location>
        <position position="133"/>
    </location>
    <ligand>
        <name>Mn(2+)</name>
        <dbReference type="ChEBI" id="CHEBI:29035"/>
        <label>1</label>
    </ligand>
</feature>
<organism evidence="11 12">
    <name type="scientific">Leishmania utingensis</name>
    <dbReference type="NCBI Taxonomy" id="653362"/>
    <lineage>
        <taxon>Eukaryota</taxon>
        <taxon>Discoba</taxon>
        <taxon>Euglenozoa</taxon>
        <taxon>Kinetoplastea</taxon>
        <taxon>Metakinetoplastina</taxon>
        <taxon>Trypanosomatida</taxon>
        <taxon>Trypanosomatidae</taxon>
        <taxon>Leishmaniinae</taxon>
        <taxon>Leishmania</taxon>
    </lineage>
</organism>
<evidence type="ECO:0000256" key="1">
    <source>
        <dbReference type="ARBA" id="ARBA00012726"/>
    </source>
</evidence>
<comment type="cofactor">
    <cofactor evidence="10">
        <name>Mn(2+)</name>
        <dbReference type="ChEBI" id="CHEBI:29035"/>
    </cofactor>
    <text evidence="10">Binds 2 manganese ions per subunit.</text>
</comment>
<dbReference type="SUPFAM" id="SSF103365">
    <property type="entry name" value="Hypothetical protein PH1602"/>
    <property type="match status" value="1"/>
</dbReference>
<feature type="binding site" evidence="10">
    <location>
        <position position="229"/>
    </location>
    <ligand>
        <name>Mn(2+)</name>
        <dbReference type="ChEBI" id="CHEBI:29035"/>
        <label>1</label>
    </ligand>
</feature>
<evidence type="ECO:0000256" key="6">
    <source>
        <dbReference type="ARBA" id="ARBA00023211"/>
    </source>
</evidence>
<evidence type="ECO:0000256" key="8">
    <source>
        <dbReference type="PIRSR" id="PIRSR601233-1"/>
    </source>
</evidence>
<feature type="binding site" evidence="9">
    <location>
        <position position="400"/>
    </location>
    <ligand>
        <name>GMP</name>
        <dbReference type="ChEBI" id="CHEBI:58115"/>
    </ligand>
</feature>
<dbReference type="GO" id="GO:0042245">
    <property type="term" value="P:RNA repair"/>
    <property type="evidence" value="ECO:0007669"/>
    <property type="project" value="TreeGrafter"/>
</dbReference>
<dbReference type="GO" id="GO:0003909">
    <property type="term" value="F:DNA ligase activity"/>
    <property type="evidence" value="ECO:0007669"/>
    <property type="project" value="TreeGrafter"/>
</dbReference>
<protein>
    <recommendedName>
        <fullName evidence="1">3'-phosphate/5'-hydroxy nucleic acid ligase</fullName>
        <ecNumber evidence="1">6.5.1.8</ecNumber>
    </recommendedName>
</protein>
<dbReference type="InterPro" id="IPR001233">
    <property type="entry name" value="RtcB"/>
</dbReference>
<feature type="binding site" evidence="9">
    <location>
        <begin position="341"/>
        <end position="342"/>
    </location>
    <ligand>
        <name>GMP</name>
        <dbReference type="ChEBI" id="CHEBI:58115"/>
    </ligand>
</feature>